<feature type="transmembrane region" description="Helical" evidence="7">
    <location>
        <begin position="67"/>
        <end position="89"/>
    </location>
</feature>
<dbReference type="Pfam" id="PF07681">
    <property type="entry name" value="DoxX"/>
    <property type="match status" value="1"/>
</dbReference>
<proteinExistence type="inferred from homology"/>
<evidence type="ECO:0000256" key="4">
    <source>
        <dbReference type="ARBA" id="ARBA00022692"/>
    </source>
</evidence>
<dbReference type="InterPro" id="IPR051907">
    <property type="entry name" value="DoxX-like_oxidoreductase"/>
</dbReference>
<feature type="transmembrane region" description="Helical" evidence="7">
    <location>
        <begin position="138"/>
        <end position="160"/>
    </location>
</feature>
<sequence length="166" mass="17895">MNTVRYLLRFTDPTWLTDRWSLARWAPLPLRLIVGSGFMAHGYSKIVKHPDAFAGILRALGVPAPHFMAWATIAIELVGGLAVIAGAFVPLVSLPMIAVLMVATLTVHLPYGFLSIKLMAVTSAGPQFGPPGYETDLLYLACLAALMMGGSGPFSVDGWLSRGRRQ</sequence>
<keyword evidence="3" id="KW-1003">Cell membrane</keyword>
<comment type="similarity">
    <text evidence="2">Belongs to the DoxX family.</text>
</comment>
<dbReference type="InterPro" id="IPR032808">
    <property type="entry name" value="DoxX"/>
</dbReference>
<protein>
    <submittedName>
        <fullName evidence="8">Putative oxidoreductase</fullName>
    </submittedName>
</protein>
<evidence type="ECO:0000256" key="3">
    <source>
        <dbReference type="ARBA" id="ARBA00022475"/>
    </source>
</evidence>
<keyword evidence="6 7" id="KW-0472">Membrane</keyword>
<dbReference type="Proteomes" id="UP000198844">
    <property type="component" value="Unassembled WGS sequence"/>
</dbReference>
<evidence type="ECO:0000256" key="6">
    <source>
        <dbReference type="ARBA" id="ARBA00023136"/>
    </source>
</evidence>
<feature type="transmembrane region" description="Helical" evidence="7">
    <location>
        <begin position="96"/>
        <end position="118"/>
    </location>
</feature>
<accession>A0A1I7EPT8</accession>
<dbReference type="GO" id="GO:0005886">
    <property type="term" value="C:plasma membrane"/>
    <property type="evidence" value="ECO:0007669"/>
    <property type="project" value="UniProtKB-SubCell"/>
</dbReference>
<dbReference type="OrthoDB" id="346004at2"/>
<dbReference type="RefSeq" id="WP_093646089.1">
    <property type="nucleotide sequence ID" value="NZ_FPBH01000044.1"/>
</dbReference>
<dbReference type="AlphaFoldDB" id="A0A1I7EPT8"/>
<gene>
    <name evidence="8" type="ORF">SAMN05192563_10441</name>
</gene>
<evidence type="ECO:0000256" key="2">
    <source>
        <dbReference type="ARBA" id="ARBA00006679"/>
    </source>
</evidence>
<comment type="subcellular location">
    <subcellularLocation>
        <location evidence="1">Cell membrane</location>
        <topology evidence="1">Multi-pass membrane protein</topology>
    </subcellularLocation>
</comment>
<evidence type="ECO:0000313" key="8">
    <source>
        <dbReference type="EMBL" id="SFU25923.1"/>
    </source>
</evidence>
<dbReference type="PANTHER" id="PTHR33452">
    <property type="entry name" value="OXIDOREDUCTASE CATD-RELATED"/>
    <property type="match status" value="1"/>
</dbReference>
<reference evidence="8 9" key="1">
    <citation type="submission" date="2016-10" db="EMBL/GenBank/DDBJ databases">
        <authorList>
            <person name="de Groot N.N."/>
        </authorList>
    </citation>
    <scope>NUCLEOTIDE SEQUENCE [LARGE SCALE GENOMIC DNA]</scope>
    <source>
        <strain evidence="8 9">LMG 27731</strain>
    </source>
</reference>
<keyword evidence="5 7" id="KW-1133">Transmembrane helix</keyword>
<dbReference type="EMBL" id="FPBH01000044">
    <property type="protein sequence ID" value="SFU25923.1"/>
    <property type="molecule type" value="Genomic_DNA"/>
</dbReference>
<name>A0A1I7EPT8_9BURK</name>
<dbReference type="PANTHER" id="PTHR33452:SF1">
    <property type="entry name" value="INNER MEMBRANE PROTEIN YPHA-RELATED"/>
    <property type="match status" value="1"/>
</dbReference>
<organism evidence="8 9">
    <name type="scientific">Paraburkholderia aspalathi</name>
    <dbReference type="NCBI Taxonomy" id="1324617"/>
    <lineage>
        <taxon>Bacteria</taxon>
        <taxon>Pseudomonadati</taxon>
        <taxon>Pseudomonadota</taxon>
        <taxon>Betaproteobacteria</taxon>
        <taxon>Burkholderiales</taxon>
        <taxon>Burkholderiaceae</taxon>
        <taxon>Paraburkholderia</taxon>
    </lineage>
</organism>
<evidence type="ECO:0000256" key="1">
    <source>
        <dbReference type="ARBA" id="ARBA00004651"/>
    </source>
</evidence>
<evidence type="ECO:0000256" key="5">
    <source>
        <dbReference type="ARBA" id="ARBA00022989"/>
    </source>
</evidence>
<evidence type="ECO:0000256" key="7">
    <source>
        <dbReference type="SAM" id="Phobius"/>
    </source>
</evidence>
<evidence type="ECO:0000313" key="9">
    <source>
        <dbReference type="Proteomes" id="UP000198844"/>
    </source>
</evidence>
<keyword evidence="4 7" id="KW-0812">Transmembrane</keyword>